<dbReference type="InterPro" id="IPR011990">
    <property type="entry name" value="TPR-like_helical_dom_sf"/>
</dbReference>
<dbReference type="SUPFAM" id="SSF81901">
    <property type="entry name" value="HCP-like"/>
    <property type="match status" value="1"/>
</dbReference>
<evidence type="ECO:0000313" key="1">
    <source>
        <dbReference type="EMBL" id="KTD17764.1"/>
    </source>
</evidence>
<dbReference type="Proteomes" id="UP000055035">
    <property type="component" value="Unassembled WGS sequence"/>
</dbReference>
<dbReference type="Gene3D" id="1.25.40.10">
    <property type="entry name" value="Tetratricopeptide repeat domain"/>
    <property type="match status" value="1"/>
</dbReference>
<name>A0A0W0VCA8_9GAMM</name>
<sequence>MHFVNLIKDEQNHSTPDCSICIDAETKAELIHRLQLTLINPASPDLSSLAHFCLGVFHIHSAGDESAFMRGLESLKQAMLHNNKHAAYCLAIIHAGYHQDKLSQALHDQEKAIQYYLISYKLDYYEALQDLMLGLKEGAGVIAKDDARWRNCFIQLFIEAGQHKDLRLIPHLIRCLIQQNYRASSNEPFLLHAISIISHWMKTGFWSESHTRLLKDYLQQERKKGHFGSIYLSYKLGFFQPQGVLFFNSDEIQSQNEVELIHSLEQLQGKQGNK</sequence>
<gene>
    <name evidence="1" type="ORF">Ljor_2070</name>
</gene>
<dbReference type="EMBL" id="LNYJ01000011">
    <property type="protein sequence ID" value="KTD17764.1"/>
    <property type="molecule type" value="Genomic_DNA"/>
</dbReference>
<evidence type="ECO:0000313" key="2">
    <source>
        <dbReference type="Proteomes" id="UP000055035"/>
    </source>
</evidence>
<protein>
    <submittedName>
        <fullName evidence="1">Uncharacterized protein</fullName>
    </submittedName>
</protein>
<accession>A0A0W0VCA8</accession>
<reference evidence="1 2" key="1">
    <citation type="submission" date="2015-11" db="EMBL/GenBank/DDBJ databases">
        <title>Genomic analysis of 38 Legionella species identifies large and diverse effector repertoires.</title>
        <authorList>
            <person name="Burstein D."/>
            <person name="Amaro F."/>
            <person name="Zusman T."/>
            <person name="Lifshitz Z."/>
            <person name="Cohen O."/>
            <person name="Gilbert J.A."/>
            <person name="Pupko T."/>
            <person name="Shuman H.A."/>
            <person name="Segal G."/>
        </authorList>
    </citation>
    <scope>NUCLEOTIDE SEQUENCE [LARGE SCALE GENOMIC DNA]</scope>
    <source>
        <strain evidence="1 2">BL-540</strain>
    </source>
</reference>
<proteinExistence type="predicted"/>
<dbReference type="PATRIC" id="fig|456.5.peg.2217"/>
<dbReference type="AlphaFoldDB" id="A0A0W0VCA8"/>
<keyword evidence="2" id="KW-1185">Reference proteome</keyword>
<organism evidence="1 2">
    <name type="scientific">Legionella jordanis</name>
    <dbReference type="NCBI Taxonomy" id="456"/>
    <lineage>
        <taxon>Bacteria</taxon>
        <taxon>Pseudomonadati</taxon>
        <taxon>Pseudomonadota</taxon>
        <taxon>Gammaproteobacteria</taxon>
        <taxon>Legionellales</taxon>
        <taxon>Legionellaceae</taxon>
        <taxon>Legionella</taxon>
    </lineage>
</organism>
<comment type="caution">
    <text evidence="1">The sequence shown here is derived from an EMBL/GenBank/DDBJ whole genome shotgun (WGS) entry which is preliminary data.</text>
</comment>